<evidence type="ECO:0000256" key="1">
    <source>
        <dbReference type="SAM" id="MobiDB-lite"/>
    </source>
</evidence>
<evidence type="ECO:0000313" key="2">
    <source>
        <dbReference type="EMBL" id="QWM89153.1"/>
    </source>
</evidence>
<keyword evidence="3" id="KW-1185">Reference proteome</keyword>
<gene>
    <name evidence="2" type="primary">gp_05853</name>
</gene>
<dbReference type="GeneID" id="75692186"/>
<proteinExistence type="predicted"/>
<feature type="region of interest" description="Disordered" evidence="1">
    <location>
        <begin position="106"/>
        <end position="125"/>
    </location>
</feature>
<dbReference type="Proteomes" id="UP000827388">
    <property type="component" value="Segment"/>
</dbReference>
<dbReference type="EMBL" id="MZ130475">
    <property type="protein sequence ID" value="QWM89153.1"/>
    <property type="molecule type" value="Genomic_DNA"/>
</dbReference>
<sequence length="383" mass="44827">MKTKDIKSTEKKISSLDKVKALKEKIIANANALADRILSKAIAKEEQEKAWETRKEELKAEAAKKRKEAALKKREEKAKKLSQIHSSIPTKDTSKKQKAIDKAIEEKHDEKMIAKETKFEDFNPKRQKLTKEERIERNKKRAIKLIHHKEIKDKTKHITKEEKEKIAAEARKAGYLAYKAEMQKQASEIAADPKAYQARQEKRKKSEQERLNMLAEKRKARMDKLQRVELTQKQKTLKDLEHFKLAQERRNKKKLERRQMYLSKGGIQLPKVKNKVEVRPIIEQPKKQDSSKHRYIVRTQYIDQPSLTGDRVGAIVCLPDKLKDIVKYSFNKMMEKESDKVVGYFIYDSDNPEVCIMEMVNSKYREIDGVTITRLQKQDKTAA</sequence>
<accession>A0AAE7RXT5</accession>
<reference evidence="2 3" key="1">
    <citation type="submission" date="2021-04" db="EMBL/GenBank/DDBJ databases">
        <authorList>
            <person name="Shkoporov A.N."/>
            <person name="Stockdale S.R."/>
            <person name="Guerin E."/>
            <person name="Ross R.P."/>
            <person name="Hill C."/>
        </authorList>
    </citation>
    <scope>NUCLEOTIDE SEQUENCE [LARGE SCALE GENOMIC DNA]</scope>
    <source>
        <strain evidence="3">cr30_1</strain>
    </source>
</reference>
<name>A0AAE7RXT5_9CAUD</name>
<dbReference type="RefSeq" id="YP_010358725.1">
    <property type="nucleotide sequence ID" value="NC_062765.1"/>
</dbReference>
<feature type="region of interest" description="Disordered" evidence="1">
    <location>
        <begin position="188"/>
        <end position="209"/>
    </location>
</feature>
<evidence type="ECO:0000313" key="3">
    <source>
        <dbReference type="Proteomes" id="UP000827388"/>
    </source>
</evidence>
<feature type="region of interest" description="Disordered" evidence="1">
    <location>
        <begin position="57"/>
        <end position="98"/>
    </location>
</feature>
<dbReference type="KEGG" id="vg:75692186"/>
<feature type="compositionally biased region" description="Basic and acidic residues" evidence="1">
    <location>
        <begin position="57"/>
        <end position="79"/>
    </location>
</feature>
<organism evidence="2 3">
    <name type="scientific">uncultured phage cr30_1</name>
    <dbReference type="NCBI Taxonomy" id="2986411"/>
    <lineage>
        <taxon>Viruses</taxon>
        <taxon>Duplodnaviria</taxon>
        <taxon>Heunggongvirae</taxon>
        <taxon>Uroviricota</taxon>
        <taxon>Caudoviricetes</taxon>
        <taxon>Crassvirales</taxon>
        <taxon>Suoliviridae</taxon>
        <taxon>Boorivirinae</taxon>
        <taxon>Cohcovirus</taxon>
        <taxon>Cohcovirus splanchnicus</taxon>
    </lineage>
</organism>
<protein>
    <submittedName>
        <fullName evidence="2">Uncharacterized protein</fullName>
    </submittedName>
</protein>